<feature type="domain" description="Large ribosomal subunit protein uL6 alpha-beta" evidence="8">
    <location>
        <begin position="3"/>
        <end position="73"/>
    </location>
</feature>
<dbReference type="PRINTS" id="PR00059">
    <property type="entry name" value="RIBOSOMALL6"/>
</dbReference>
<evidence type="ECO:0000256" key="5">
    <source>
        <dbReference type="NCBIfam" id="TIGR03654"/>
    </source>
</evidence>
<dbReference type="GO" id="GO:0002181">
    <property type="term" value="P:cytoplasmic translation"/>
    <property type="evidence" value="ECO:0007669"/>
    <property type="project" value="TreeGrafter"/>
</dbReference>
<organism evidence="9">
    <name type="scientific">uncultured Chlamydiae bacterium Rifle_16ft_4_minimus_1822</name>
    <dbReference type="NCBI Taxonomy" id="1665093"/>
    <lineage>
        <taxon>Bacteria</taxon>
        <taxon>Pseudomonadati</taxon>
        <taxon>Chlamydiota</taxon>
        <taxon>Chlamydiia</taxon>
        <taxon>environmental samples</taxon>
    </lineage>
</organism>
<proteinExistence type="inferred from homology"/>
<keyword evidence="7" id="KW-0699">rRNA-binding</keyword>
<evidence type="ECO:0000256" key="3">
    <source>
        <dbReference type="ARBA" id="ARBA00023274"/>
    </source>
</evidence>
<dbReference type="SUPFAM" id="SSF56053">
    <property type="entry name" value="Ribosomal protein L6"/>
    <property type="match status" value="2"/>
</dbReference>
<keyword evidence="2 6" id="KW-0689">Ribosomal protein</keyword>
<feature type="domain" description="Large ribosomal subunit protein uL6 alpha-beta" evidence="8">
    <location>
        <begin position="81"/>
        <end position="155"/>
    </location>
</feature>
<dbReference type="PANTHER" id="PTHR11655">
    <property type="entry name" value="60S/50S RIBOSOMAL PROTEIN L6/L9"/>
    <property type="match status" value="1"/>
</dbReference>
<dbReference type="NCBIfam" id="TIGR03654">
    <property type="entry name" value="L6_bact"/>
    <property type="match status" value="1"/>
</dbReference>
<dbReference type="PANTHER" id="PTHR11655:SF14">
    <property type="entry name" value="LARGE RIBOSOMAL SUBUNIT PROTEIN UL6M"/>
    <property type="match status" value="1"/>
</dbReference>
<dbReference type="InterPro" id="IPR002358">
    <property type="entry name" value="Ribosomal_uL6_CS"/>
</dbReference>
<reference evidence="9" key="1">
    <citation type="journal article" date="2015" name="ISME J.">
        <title>Aquifer environment selects for microbial species cohorts in sediment and groundwater.</title>
        <authorList>
            <person name="Hug L.A."/>
            <person name="Thomas B.C."/>
            <person name="Brown C.T."/>
            <person name="Frischkorn K.R."/>
            <person name="Williams K.H."/>
            <person name="Tringe S.G."/>
            <person name="Banfield J.F."/>
        </authorList>
    </citation>
    <scope>NUCLEOTIDE SEQUENCE</scope>
</reference>
<evidence type="ECO:0000256" key="1">
    <source>
        <dbReference type="ARBA" id="ARBA00009356"/>
    </source>
</evidence>
<evidence type="ECO:0000256" key="7">
    <source>
        <dbReference type="RuleBase" id="RU003870"/>
    </source>
</evidence>
<comment type="function">
    <text evidence="7">This protein binds to the 23S rRNA, and is important in its secondary structure. It is located near the subunit interface in the base of the L7/L12 stalk, and near the tRNA binding site of the peptidyltransferase center.</text>
</comment>
<protein>
    <recommendedName>
        <fullName evidence="4 5">50S ribosomal protein L6</fullName>
    </recommendedName>
</protein>
<name>A0A0H4T1D4_9BACT</name>
<dbReference type="InterPro" id="IPR020040">
    <property type="entry name" value="Ribosomal_uL6_a/b-dom"/>
</dbReference>
<gene>
    <name evidence="9" type="primary">rplF</name>
</gene>
<dbReference type="GO" id="GO:0019843">
    <property type="term" value="F:rRNA binding"/>
    <property type="evidence" value="ECO:0007669"/>
    <property type="project" value="UniProtKB-UniRule"/>
</dbReference>
<dbReference type="GO" id="GO:0003735">
    <property type="term" value="F:structural constituent of ribosome"/>
    <property type="evidence" value="ECO:0007669"/>
    <property type="project" value="UniProtKB-UniRule"/>
</dbReference>
<dbReference type="Gene3D" id="3.90.930.12">
    <property type="entry name" value="Ribosomal protein L6, alpha-beta domain"/>
    <property type="match status" value="2"/>
</dbReference>
<dbReference type="AlphaFoldDB" id="A0A0H4T1D4"/>
<evidence type="ECO:0000259" key="8">
    <source>
        <dbReference type="Pfam" id="PF00347"/>
    </source>
</evidence>
<dbReference type="PROSITE" id="PS00525">
    <property type="entry name" value="RIBOSOMAL_L6_1"/>
    <property type="match status" value="1"/>
</dbReference>
<dbReference type="EMBL" id="KT006964">
    <property type="protein sequence ID" value="AKQ01373.1"/>
    <property type="molecule type" value="Genomic_DNA"/>
</dbReference>
<dbReference type="InterPro" id="IPR019906">
    <property type="entry name" value="Ribosomal_uL6_bac-type"/>
</dbReference>
<sequence>MLPKGVVVTLDKDELKVKGPKGELQLFLQKGLDIKIEGEKAFVRVDGKAPVASAIHGLYRSLLNNMVIGVSKGFEKRLSMVGVGFRAAIQGDKLDLQIGTSHPIKVAIPKAVKVEVEKSTLIKISGIDKQVVGQFAAAVRAYKVPEPYKGKGIRYEDEYVRKKAGKAAKGKTA</sequence>
<dbReference type="PIRSF" id="PIRSF002162">
    <property type="entry name" value="Ribosomal_L6"/>
    <property type="match status" value="1"/>
</dbReference>
<dbReference type="FunFam" id="3.90.930.12:FF:000001">
    <property type="entry name" value="50S ribosomal protein L6"/>
    <property type="match status" value="1"/>
</dbReference>
<evidence type="ECO:0000313" key="9">
    <source>
        <dbReference type="EMBL" id="AKQ01373.1"/>
    </source>
</evidence>
<accession>A0A0H4T1D4</accession>
<evidence type="ECO:0000256" key="4">
    <source>
        <dbReference type="ARBA" id="ARBA00035454"/>
    </source>
</evidence>
<dbReference type="Pfam" id="PF00347">
    <property type="entry name" value="Ribosomal_L6"/>
    <property type="match status" value="2"/>
</dbReference>
<evidence type="ECO:0000256" key="2">
    <source>
        <dbReference type="ARBA" id="ARBA00022980"/>
    </source>
</evidence>
<dbReference type="GO" id="GO:0022625">
    <property type="term" value="C:cytosolic large ribosomal subunit"/>
    <property type="evidence" value="ECO:0007669"/>
    <property type="project" value="UniProtKB-UniRule"/>
</dbReference>
<keyword evidence="3 6" id="KW-0687">Ribonucleoprotein</keyword>
<comment type="similarity">
    <text evidence="1 6">Belongs to the universal ribosomal protein uL6 family.</text>
</comment>
<dbReference type="InterPro" id="IPR000702">
    <property type="entry name" value="Ribosomal_uL6-like"/>
</dbReference>
<evidence type="ECO:0000256" key="6">
    <source>
        <dbReference type="RuleBase" id="RU003869"/>
    </source>
</evidence>
<keyword evidence="7" id="KW-0694">RNA-binding</keyword>
<dbReference type="InterPro" id="IPR036789">
    <property type="entry name" value="Ribosomal_uL6-like_a/b-dom_sf"/>
</dbReference>